<feature type="domain" description="F-box" evidence="1">
    <location>
        <begin position="16"/>
        <end position="62"/>
    </location>
</feature>
<gene>
    <name evidence="2" type="ORF">COLO4_10477</name>
</gene>
<dbReference type="PANTHER" id="PTHR31672:SF13">
    <property type="entry name" value="F-BOX PROTEIN CPR30-LIKE"/>
    <property type="match status" value="1"/>
</dbReference>
<organism evidence="2 3">
    <name type="scientific">Corchorus olitorius</name>
    <dbReference type="NCBI Taxonomy" id="93759"/>
    <lineage>
        <taxon>Eukaryota</taxon>
        <taxon>Viridiplantae</taxon>
        <taxon>Streptophyta</taxon>
        <taxon>Embryophyta</taxon>
        <taxon>Tracheophyta</taxon>
        <taxon>Spermatophyta</taxon>
        <taxon>Magnoliopsida</taxon>
        <taxon>eudicotyledons</taxon>
        <taxon>Gunneridae</taxon>
        <taxon>Pentapetalae</taxon>
        <taxon>rosids</taxon>
        <taxon>malvids</taxon>
        <taxon>Malvales</taxon>
        <taxon>Malvaceae</taxon>
        <taxon>Grewioideae</taxon>
        <taxon>Apeibeae</taxon>
        <taxon>Corchorus</taxon>
    </lineage>
</organism>
<proteinExistence type="predicted"/>
<dbReference type="Gene3D" id="1.20.1280.50">
    <property type="match status" value="1"/>
</dbReference>
<dbReference type="EMBL" id="AWUE01014522">
    <property type="protein sequence ID" value="OMP03336.1"/>
    <property type="molecule type" value="Genomic_DNA"/>
</dbReference>
<evidence type="ECO:0000313" key="2">
    <source>
        <dbReference type="EMBL" id="OMP03336.1"/>
    </source>
</evidence>
<dbReference type="PROSITE" id="PS50181">
    <property type="entry name" value="FBOX"/>
    <property type="match status" value="1"/>
</dbReference>
<keyword evidence="3" id="KW-1185">Reference proteome</keyword>
<reference evidence="3" key="1">
    <citation type="submission" date="2013-09" db="EMBL/GenBank/DDBJ databases">
        <title>Corchorus olitorius genome sequencing.</title>
        <authorList>
            <person name="Alam M."/>
            <person name="Haque M.S."/>
            <person name="Islam M.S."/>
            <person name="Emdad E.M."/>
            <person name="Islam M.M."/>
            <person name="Ahmed B."/>
            <person name="Halim A."/>
            <person name="Hossen Q.M.M."/>
            <person name="Hossain M.Z."/>
            <person name="Ahmed R."/>
            <person name="Khan M.M."/>
            <person name="Islam R."/>
            <person name="Rashid M.M."/>
            <person name="Khan S.A."/>
            <person name="Rahman M.S."/>
            <person name="Alam M."/>
            <person name="Yahiya A.S."/>
            <person name="Khan M.S."/>
            <person name="Azam M.S."/>
            <person name="Haque T."/>
            <person name="Lashkar M.Z.H."/>
            <person name="Akhand A.I."/>
            <person name="Morshed G."/>
            <person name="Roy S."/>
            <person name="Uddin K.S."/>
            <person name="Rabeya T."/>
            <person name="Hossain A.S."/>
            <person name="Chowdhury A."/>
            <person name="Snigdha A.R."/>
            <person name="Mortoza M.S."/>
            <person name="Matin S.A."/>
            <person name="Hoque S.M.E."/>
            <person name="Islam M.K."/>
            <person name="Roy D.K."/>
            <person name="Haider R."/>
            <person name="Moosa M.M."/>
            <person name="Elias S.M."/>
            <person name="Hasan A.M."/>
            <person name="Jahan S."/>
            <person name="Shafiuddin M."/>
            <person name="Mahmood N."/>
            <person name="Shommy N.S."/>
        </authorList>
    </citation>
    <scope>NUCLEOTIDE SEQUENCE [LARGE SCALE GENOMIC DNA]</scope>
    <source>
        <strain evidence="3">cv. O-4</strain>
    </source>
</reference>
<dbReference type="InterPro" id="IPR001810">
    <property type="entry name" value="F-box_dom"/>
</dbReference>
<dbReference type="STRING" id="93759.A0A1R3K8E9"/>
<accession>A0A1R3K8E9</accession>
<evidence type="ECO:0000259" key="1">
    <source>
        <dbReference type="PROSITE" id="PS50181"/>
    </source>
</evidence>
<sequence length="344" mass="41485">MNWLRCFRSGIDKRSGNGIESLPDDLIREILIRLPAHRLWECRRVCKRWLHVIVNPRFAQQHAQRAPSLVFLQNTLGYLHADKARKGFFYFDHAMEKVRLTQHWKNNHMWSLRPILYFSCHGLLLFEPWNPPEWSFFFFIGNPITGELQRFKKPTKSGLFCGFFFHSSEYKLLHFDGRWSSNPRPPIYSIFSLRTQTWKNIRNVPHDFYPAFFKPPVNINKYNLLFWMVFGNNFNFDCKHSIIVFNMDTEKFYGFPHPDHPYIPYMCREYAREHAFVRDGSWTWTPLYTLPYRTDFERYPFFGLINADIRLVTIRNMQVLLIRKEINERCLVMIDYTKTVVTLK</sequence>
<evidence type="ECO:0000313" key="3">
    <source>
        <dbReference type="Proteomes" id="UP000187203"/>
    </source>
</evidence>
<dbReference type="OrthoDB" id="1002438at2759"/>
<protein>
    <recommendedName>
        <fullName evidence="1">F-box domain-containing protein</fullName>
    </recommendedName>
</protein>
<dbReference type="CDD" id="cd22157">
    <property type="entry name" value="F-box_AtFBW1-like"/>
    <property type="match status" value="1"/>
</dbReference>
<comment type="caution">
    <text evidence="2">The sequence shown here is derived from an EMBL/GenBank/DDBJ whole genome shotgun (WGS) entry which is preliminary data.</text>
</comment>
<dbReference type="PANTHER" id="PTHR31672">
    <property type="entry name" value="BNACNNG10540D PROTEIN"/>
    <property type="match status" value="1"/>
</dbReference>
<dbReference type="InterPro" id="IPR036047">
    <property type="entry name" value="F-box-like_dom_sf"/>
</dbReference>
<dbReference type="InterPro" id="IPR050796">
    <property type="entry name" value="SCF_F-box_component"/>
</dbReference>
<dbReference type="Proteomes" id="UP000187203">
    <property type="component" value="Unassembled WGS sequence"/>
</dbReference>
<dbReference type="Pfam" id="PF00646">
    <property type="entry name" value="F-box"/>
    <property type="match status" value="1"/>
</dbReference>
<dbReference type="AlphaFoldDB" id="A0A1R3K8E9"/>
<dbReference type="SUPFAM" id="SSF81383">
    <property type="entry name" value="F-box domain"/>
    <property type="match status" value="1"/>
</dbReference>
<name>A0A1R3K8E9_9ROSI</name>